<dbReference type="EMBL" id="BGZK01000133">
    <property type="protein sequence ID" value="GBP21879.1"/>
    <property type="molecule type" value="Genomic_DNA"/>
</dbReference>
<gene>
    <name evidence="1" type="ORF">EVAR_6851_1</name>
</gene>
<sequence length="98" mass="10959">MANGQCTSQDNSNKLDEAKICYSVMDFLALPSTLASQLRTIADFHDDTYYSPVSWLPYATPSGKAGRRGPPPTACGTRALRLQNLYYALLKRHAYKRE</sequence>
<accession>A0A4C1U6E6</accession>
<comment type="caution">
    <text evidence="1">The sequence shown here is derived from an EMBL/GenBank/DDBJ whole genome shotgun (WGS) entry which is preliminary data.</text>
</comment>
<proteinExistence type="predicted"/>
<evidence type="ECO:0000313" key="1">
    <source>
        <dbReference type="EMBL" id="GBP21879.1"/>
    </source>
</evidence>
<dbReference type="Proteomes" id="UP000299102">
    <property type="component" value="Unassembled WGS sequence"/>
</dbReference>
<name>A0A4C1U6E6_EUMVA</name>
<evidence type="ECO:0000313" key="2">
    <source>
        <dbReference type="Proteomes" id="UP000299102"/>
    </source>
</evidence>
<protein>
    <submittedName>
        <fullName evidence="1">Uncharacterized protein</fullName>
    </submittedName>
</protein>
<reference evidence="1 2" key="1">
    <citation type="journal article" date="2019" name="Commun. Biol.">
        <title>The bagworm genome reveals a unique fibroin gene that provides high tensile strength.</title>
        <authorList>
            <person name="Kono N."/>
            <person name="Nakamura H."/>
            <person name="Ohtoshi R."/>
            <person name="Tomita M."/>
            <person name="Numata K."/>
            <person name="Arakawa K."/>
        </authorList>
    </citation>
    <scope>NUCLEOTIDE SEQUENCE [LARGE SCALE GENOMIC DNA]</scope>
</reference>
<organism evidence="1 2">
    <name type="scientific">Eumeta variegata</name>
    <name type="common">Bagworm moth</name>
    <name type="synonym">Eumeta japonica</name>
    <dbReference type="NCBI Taxonomy" id="151549"/>
    <lineage>
        <taxon>Eukaryota</taxon>
        <taxon>Metazoa</taxon>
        <taxon>Ecdysozoa</taxon>
        <taxon>Arthropoda</taxon>
        <taxon>Hexapoda</taxon>
        <taxon>Insecta</taxon>
        <taxon>Pterygota</taxon>
        <taxon>Neoptera</taxon>
        <taxon>Endopterygota</taxon>
        <taxon>Lepidoptera</taxon>
        <taxon>Glossata</taxon>
        <taxon>Ditrysia</taxon>
        <taxon>Tineoidea</taxon>
        <taxon>Psychidae</taxon>
        <taxon>Oiketicinae</taxon>
        <taxon>Eumeta</taxon>
    </lineage>
</organism>
<dbReference type="AlphaFoldDB" id="A0A4C1U6E6"/>
<keyword evidence="2" id="KW-1185">Reference proteome</keyword>